<sequence>MDSYFWSCYVPVVAIYNIVTITSSIIEDAVPFQPNFSSYTQSNLPEFPATLCLDHGRSDKVQKDQSLPVEKKIRSLRLSFRPLCVMELDDVTVTGCDPHIGLLRRGIEKLIE</sequence>
<dbReference type="EMBL" id="CCAG010021998">
    <property type="status" value="NOT_ANNOTATED_CDS"/>
    <property type="molecule type" value="Genomic_DNA"/>
</dbReference>
<evidence type="ECO:0000313" key="1">
    <source>
        <dbReference type="EnsemblMetazoa" id="GMOY001536-PA"/>
    </source>
</evidence>
<organism evidence="1 2">
    <name type="scientific">Glossina morsitans morsitans</name>
    <name type="common">Savannah tsetse fly</name>
    <dbReference type="NCBI Taxonomy" id="37546"/>
    <lineage>
        <taxon>Eukaryota</taxon>
        <taxon>Metazoa</taxon>
        <taxon>Ecdysozoa</taxon>
        <taxon>Arthropoda</taxon>
        <taxon>Hexapoda</taxon>
        <taxon>Insecta</taxon>
        <taxon>Pterygota</taxon>
        <taxon>Neoptera</taxon>
        <taxon>Endopterygota</taxon>
        <taxon>Diptera</taxon>
        <taxon>Brachycera</taxon>
        <taxon>Muscomorpha</taxon>
        <taxon>Hippoboscoidea</taxon>
        <taxon>Glossinidae</taxon>
        <taxon>Glossina</taxon>
    </lineage>
</organism>
<accession>A0A1B0FD73</accession>
<dbReference type="VEuPathDB" id="VectorBase:GMOY001536"/>
<proteinExistence type="predicted"/>
<keyword evidence="2" id="KW-1185">Reference proteome</keyword>
<dbReference type="Proteomes" id="UP000092444">
    <property type="component" value="Unassembled WGS sequence"/>
</dbReference>
<evidence type="ECO:0000313" key="2">
    <source>
        <dbReference type="Proteomes" id="UP000092444"/>
    </source>
</evidence>
<dbReference type="EnsemblMetazoa" id="GMOY001536-RA">
    <property type="protein sequence ID" value="GMOY001536-PA"/>
    <property type="gene ID" value="GMOY001536"/>
</dbReference>
<name>A0A1B0FD73_GLOMM</name>
<reference evidence="1" key="1">
    <citation type="submission" date="2020-05" db="UniProtKB">
        <authorList>
            <consortium name="EnsemblMetazoa"/>
        </authorList>
    </citation>
    <scope>IDENTIFICATION</scope>
    <source>
        <strain evidence="1">Yale</strain>
    </source>
</reference>
<protein>
    <submittedName>
        <fullName evidence="1">Uncharacterized protein</fullName>
    </submittedName>
</protein>
<dbReference type="AlphaFoldDB" id="A0A1B0FD73"/>
<dbReference type="STRING" id="37546.A0A1B0FD73"/>